<dbReference type="InterPro" id="IPR016156">
    <property type="entry name" value="FAD/NAD-linked_Rdtase_dimer_sf"/>
</dbReference>
<dbReference type="Gene3D" id="3.50.50.60">
    <property type="entry name" value="FAD/NAD(P)-binding domain"/>
    <property type="match status" value="2"/>
</dbReference>
<gene>
    <name evidence="8" type="ORF">QIS99_29235</name>
</gene>
<evidence type="ECO:0000256" key="5">
    <source>
        <dbReference type="SAM" id="MobiDB-lite"/>
    </source>
</evidence>
<evidence type="ECO:0000259" key="7">
    <source>
        <dbReference type="Pfam" id="PF14759"/>
    </source>
</evidence>
<evidence type="ECO:0000313" key="9">
    <source>
        <dbReference type="Proteomes" id="UP001224661"/>
    </source>
</evidence>
<keyword evidence="9" id="KW-1185">Reference proteome</keyword>
<keyword evidence="4" id="KW-0560">Oxidoreductase</keyword>
<dbReference type="Pfam" id="PF07992">
    <property type="entry name" value="Pyr_redox_2"/>
    <property type="match status" value="1"/>
</dbReference>
<dbReference type="RefSeq" id="WP_282516728.1">
    <property type="nucleotide sequence ID" value="NZ_JASCIR010000043.1"/>
</dbReference>
<organism evidence="8 9">
    <name type="scientific">Streptomyces solicavernae</name>
    <dbReference type="NCBI Taxonomy" id="3043614"/>
    <lineage>
        <taxon>Bacteria</taxon>
        <taxon>Bacillati</taxon>
        <taxon>Actinomycetota</taxon>
        <taxon>Actinomycetes</taxon>
        <taxon>Kitasatosporales</taxon>
        <taxon>Streptomycetaceae</taxon>
        <taxon>Streptomyces</taxon>
    </lineage>
</organism>
<evidence type="ECO:0000256" key="4">
    <source>
        <dbReference type="ARBA" id="ARBA00023002"/>
    </source>
</evidence>
<feature type="domain" description="Reductase C-terminal" evidence="7">
    <location>
        <begin position="333"/>
        <end position="419"/>
    </location>
</feature>
<dbReference type="SUPFAM" id="SSF55424">
    <property type="entry name" value="FAD/NAD-linked reductases, dimerisation (C-terminal) domain"/>
    <property type="match status" value="1"/>
</dbReference>
<evidence type="ECO:0000256" key="2">
    <source>
        <dbReference type="ARBA" id="ARBA00022630"/>
    </source>
</evidence>
<name>A0ABT6S0N3_9ACTN</name>
<dbReference type="PANTHER" id="PTHR43557:SF2">
    <property type="entry name" value="RIESKE DOMAIN-CONTAINING PROTEIN-RELATED"/>
    <property type="match status" value="1"/>
</dbReference>
<dbReference type="Pfam" id="PF14759">
    <property type="entry name" value="Reductase_C"/>
    <property type="match status" value="1"/>
</dbReference>
<dbReference type="PRINTS" id="PR00368">
    <property type="entry name" value="FADPNR"/>
</dbReference>
<evidence type="ECO:0000256" key="3">
    <source>
        <dbReference type="ARBA" id="ARBA00022827"/>
    </source>
</evidence>
<evidence type="ECO:0000313" key="8">
    <source>
        <dbReference type="EMBL" id="MDI3390246.1"/>
    </source>
</evidence>
<keyword evidence="2" id="KW-0285">Flavoprotein</keyword>
<dbReference type="PANTHER" id="PTHR43557">
    <property type="entry name" value="APOPTOSIS-INDUCING FACTOR 1"/>
    <property type="match status" value="1"/>
</dbReference>
<evidence type="ECO:0000259" key="6">
    <source>
        <dbReference type="Pfam" id="PF07992"/>
    </source>
</evidence>
<sequence length="421" mass="44948">MVDADQTFVIVGGGLAGAKAAETLRAEGFTGRVILISDEREHPYERPPLSKGFLLGKEERDSIFVHEPAWYAQHDIELHLGLPAVAVDRDGKAVRLGDGTRVGYDKLLLATGSEPRRLDIPGTDLAGVHHLRRIAHAERLKGVLAALGRDNGHLVIAGAGWIGLEVAAAAREYGAEVTVVEPEATPLHAVLGPEIGRLFADLHQEHGVRFHFGARLTEITGQDGMVLAARTDDGDEHPAHAVLAAIGAAPRTALAESAGLDLADRAHGGGIAVDVSLRTSDPDIFAAGDAAAADHPLFETRLRVEHWANALNGGPAAARAMLGRPVTYDRVPYFFSDQYDVGLEYSGWAPPGSYDQVVIRGDATKREFIAFWLAEGRVLAGMNVNVWDVTEPIQALIKAGARPDPDRLADPSVPLESLLEG</sequence>
<dbReference type="InterPro" id="IPR036188">
    <property type="entry name" value="FAD/NAD-bd_sf"/>
</dbReference>
<comment type="caution">
    <text evidence="8">The sequence shown here is derived from an EMBL/GenBank/DDBJ whole genome shotgun (WGS) entry which is preliminary data.</text>
</comment>
<dbReference type="InterPro" id="IPR023753">
    <property type="entry name" value="FAD/NAD-binding_dom"/>
</dbReference>
<dbReference type="InterPro" id="IPR050446">
    <property type="entry name" value="FAD-oxidoreductase/Apoptosis"/>
</dbReference>
<reference evidence="8 9" key="1">
    <citation type="submission" date="2023-05" db="EMBL/GenBank/DDBJ databases">
        <title>Draft genome sequence of Streptomyces sp. B-S-A8 isolated from a cave soil in Thailand.</title>
        <authorList>
            <person name="Chamroensaksri N."/>
            <person name="Muangham S."/>
        </authorList>
    </citation>
    <scope>NUCLEOTIDE SEQUENCE [LARGE SCALE GENOMIC DNA]</scope>
    <source>
        <strain evidence="8 9">B-S-A8</strain>
    </source>
</reference>
<dbReference type="InterPro" id="IPR028202">
    <property type="entry name" value="Reductase_C"/>
</dbReference>
<evidence type="ECO:0000256" key="1">
    <source>
        <dbReference type="ARBA" id="ARBA00001974"/>
    </source>
</evidence>
<dbReference type="SUPFAM" id="SSF51905">
    <property type="entry name" value="FAD/NAD(P)-binding domain"/>
    <property type="match status" value="2"/>
</dbReference>
<dbReference type="PRINTS" id="PR00411">
    <property type="entry name" value="PNDRDTASEI"/>
</dbReference>
<protein>
    <submittedName>
        <fullName evidence="8">FAD-dependent oxidoreductase</fullName>
    </submittedName>
</protein>
<dbReference type="Gene3D" id="3.30.390.30">
    <property type="match status" value="1"/>
</dbReference>
<keyword evidence="3" id="KW-0274">FAD</keyword>
<feature type="region of interest" description="Disordered" evidence="5">
    <location>
        <begin position="402"/>
        <end position="421"/>
    </location>
</feature>
<dbReference type="EMBL" id="JASCIR010000043">
    <property type="protein sequence ID" value="MDI3390246.1"/>
    <property type="molecule type" value="Genomic_DNA"/>
</dbReference>
<dbReference type="Proteomes" id="UP001224661">
    <property type="component" value="Unassembled WGS sequence"/>
</dbReference>
<comment type="cofactor">
    <cofactor evidence="1">
        <name>FAD</name>
        <dbReference type="ChEBI" id="CHEBI:57692"/>
    </cofactor>
</comment>
<accession>A0ABT6S0N3</accession>
<proteinExistence type="predicted"/>
<feature type="domain" description="FAD/NAD(P)-binding" evidence="6">
    <location>
        <begin position="8"/>
        <end position="313"/>
    </location>
</feature>